<dbReference type="AlphaFoldDB" id="A0A3Q8S8C4"/>
<dbReference type="EMBL" id="CP034248">
    <property type="protein sequence ID" value="AZK44787.1"/>
    <property type="molecule type" value="Genomic_DNA"/>
</dbReference>
<evidence type="ECO:0000313" key="2">
    <source>
        <dbReference type="Proteomes" id="UP000273145"/>
    </source>
</evidence>
<protein>
    <submittedName>
        <fullName evidence="1">Uncharacterized protein</fullName>
    </submittedName>
</protein>
<dbReference type="Proteomes" id="UP000273145">
    <property type="component" value="Chromosome"/>
</dbReference>
<proteinExistence type="predicted"/>
<dbReference type="OrthoDB" id="1955425at2"/>
<evidence type="ECO:0000313" key="1">
    <source>
        <dbReference type="EMBL" id="AZK44787.1"/>
    </source>
</evidence>
<sequence>MIESRNPKYNASGYPDPTAYQAMKPVVREESELDRKVHRLIKTLKSIIEWAGFELIGRIQIKDKRTGREFK</sequence>
<keyword evidence="2" id="KW-1185">Reference proteome</keyword>
<dbReference type="KEGG" id="plen:EIM92_00080"/>
<gene>
    <name evidence="1" type="ORF">EIM92_00080</name>
</gene>
<reference evidence="1 2" key="1">
    <citation type="submission" date="2018-11" db="EMBL/GenBank/DDBJ databases">
        <title>Genome sequencing of Paenibacillus lentus DSM25539(T).</title>
        <authorList>
            <person name="Kook J.-K."/>
            <person name="Park S.-N."/>
            <person name="Lim Y.K."/>
        </authorList>
    </citation>
    <scope>NUCLEOTIDE SEQUENCE [LARGE SCALE GENOMIC DNA]</scope>
    <source>
        <strain evidence="1 2">DSM 25539</strain>
    </source>
</reference>
<dbReference type="RefSeq" id="WP_125080924.1">
    <property type="nucleotide sequence ID" value="NZ_CP034248.1"/>
</dbReference>
<name>A0A3Q8S8C4_9BACL</name>
<organism evidence="1 2">
    <name type="scientific">Paenibacillus lentus</name>
    <dbReference type="NCBI Taxonomy" id="1338368"/>
    <lineage>
        <taxon>Bacteria</taxon>
        <taxon>Bacillati</taxon>
        <taxon>Bacillota</taxon>
        <taxon>Bacilli</taxon>
        <taxon>Bacillales</taxon>
        <taxon>Paenibacillaceae</taxon>
        <taxon>Paenibacillus</taxon>
    </lineage>
</organism>
<accession>A0A3Q8S8C4</accession>